<feature type="domain" description="RING-type" evidence="6">
    <location>
        <begin position="138"/>
        <end position="162"/>
    </location>
</feature>
<evidence type="ECO:0000256" key="1">
    <source>
        <dbReference type="ARBA" id="ARBA00022723"/>
    </source>
</evidence>
<feature type="region of interest" description="Disordered" evidence="5">
    <location>
        <begin position="1"/>
        <end position="47"/>
    </location>
</feature>
<dbReference type="AlphaFoldDB" id="A0A9W8K0D0"/>
<dbReference type="GO" id="GO:0006511">
    <property type="term" value="P:ubiquitin-dependent protein catabolic process"/>
    <property type="evidence" value="ECO:0007669"/>
    <property type="project" value="TreeGrafter"/>
</dbReference>
<evidence type="ECO:0000256" key="5">
    <source>
        <dbReference type="SAM" id="MobiDB-lite"/>
    </source>
</evidence>
<dbReference type="GO" id="GO:0032183">
    <property type="term" value="F:SUMO binding"/>
    <property type="evidence" value="ECO:0007669"/>
    <property type="project" value="TreeGrafter"/>
</dbReference>
<keyword evidence="8" id="KW-1185">Reference proteome</keyword>
<dbReference type="Proteomes" id="UP001148786">
    <property type="component" value="Unassembled WGS sequence"/>
</dbReference>
<evidence type="ECO:0000313" key="8">
    <source>
        <dbReference type="Proteomes" id="UP001148786"/>
    </source>
</evidence>
<dbReference type="PANTHER" id="PTHR47094:SF1">
    <property type="entry name" value="RING-TYPE E3 UBIQUITIN TRANSFERASE"/>
    <property type="match status" value="1"/>
</dbReference>
<gene>
    <name evidence="7" type="ORF">NLJ89_g6689</name>
</gene>
<comment type="caution">
    <text evidence="7">The sequence shown here is derived from an EMBL/GenBank/DDBJ whole genome shotgun (WGS) entry which is preliminary data.</text>
</comment>
<evidence type="ECO:0000259" key="6">
    <source>
        <dbReference type="PROSITE" id="PS50089"/>
    </source>
</evidence>
<proteinExistence type="predicted"/>
<keyword evidence="2 4" id="KW-0863">Zinc-finger</keyword>
<evidence type="ECO:0000256" key="3">
    <source>
        <dbReference type="ARBA" id="ARBA00022833"/>
    </source>
</evidence>
<sequence length="272" mass="30150">MRDPSTATSTRKTRSATHVDRTAVARAASLPARRRITPSILSPPSPTVTRTYLERRRIPRTHLLQPQEVNETASPSDEGETCIDDALSSGDDAGVADSEVGPGGNAFILRDDPLAEEVNELQATLDKAKELVRDRLVCQICFRYLEAPYTTNCGHTFCGKCLKHSFTVHLKAAIEAFRVDHLIGERFGVPTSRSGVQWLVHRIQKKHVDPTPFFLHPCPSCRSSVCRPPVLSLSLRSLVIRLRRVVDKDLAEGVEVATEGYGNSLFFEGLFF</sequence>
<organism evidence="7 8">
    <name type="scientific">Agrocybe chaxingu</name>
    <dbReference type="NCBI Taxonomy" id="84603"/>
    <lineage>
        <taxon>Eukaryota</taxon>
        <taxon>Fungi</taxon>
        <taxon>Dikarya</taxon>
        <taxon>Basidiomycota</taxon>
        <taxon>Agaricomycotina</taxon>
        <taxon>Agaricomycetes</taxon>
        <taxon>Agaricomycetidae</taxon>
        <taxon>Agaricales</taxon>
        <taxon>Agaricineae</taxon>
        <taxon>Strophariaceae</taxon>
        <taxon>Agrocybe</taxon>
    </lineage>
</organism>
<evidence type="ECO:0000256" key="2">
    <source>
        <dbReference type="ARBA" id="ARBA00022771"/>
    </source>
</evidence>
<dbReference type="Pfam" id="PF15227">
    <property type="entry name" value="zf-C3HC4_4"/>
    <property type="match status" value="1"/>
</dbReference>
<dbReference type="GO" id="GO:0008270">
    <property type="term" value="F:zinc ion binding"/>
    <property type="evidence" value="ECO:0007669"/>
    <property type="project" value="UniProtKB-KW"/>
</dbReference>
<dbReference type="InterPro" id="IPR049627">
    <property type="entry name" value="SLX8"/>
</dbReference>
<dbReference type="GO" id="GO:0033768">
    <property type="term" value="C:SUMO-targeted ubiquitin ligase complex"/>
    <property type="evidence" value="ECO:0007669"/>
    <property type="project" value="TreeGrafter"/>
</dbReference>
<dbReference type="SMART" id="SM00184">
    <property type="entry name" value="RING"/>
    <property type="match status" value="1"/>
</dbReference>
<keyword evidence="3" id="KW-0862">Zinc</keyword>
<dbReference type="OrthoDB" id="3219336at2759"/>
<accession>A0A9W8K0D0</accession>
<evidence type="ECO:0000256" key="4">
    <source>
        <dbReference type="PROSITE-ProRule" id="PRU00175"/>
    </source>
</evidence>
<dbReference type="PROSITE" id="PS50089">
    <property type="entry name" value="ZF_RING_2"/>
    <property type="match status" value="1"/>
</dbReference>
<reference evidence="7" key="1">
    <citation type="submission" date="2022-07" db="EMBL/GenBank/DDBJ databases">
        <title>Genome Sequence of Agrocybe chaxingu.</title>
        <authorList>
            <person name="Buettner E."/>
        </authorList>
    </citation>
    <scope>NUCLEOTIDE SEQUENCE</scope>
    <source>
        <strain evidence="7">MP-N11</strain>
    </source>
</reference>
<dbReference type="PANTHER" id="PTHR47094">
    <property type="entry name" value="ELFLESS, ISOFORM B"/>
    <property type="match status" value="1"/>
</dbReference>
<feature type="region of interest" description="Disordered" evidence="5">
    <location>
        <begin position="59"/>
        <end position="88"/>
    </location>
</feature>
<dbReference type="GO" id="GO:0140082">
    <property type="term" value="F:SUMO-ubiquitin ligase activity"/>
    <property type="evidence" value="ECO:0007669"/>
    <property type="project" value="TreeGrafter"/>
</dbReference>
<feature type="compositionally biased region" description="Low complexity" evidence="5">
    <location>
        <begin position="1"/>
        <end position="10"/>
    </location>
</feature>
<dbReference type="PROSITE" id="PS00518">
    <property type="entry name" value="ZF_RING_1"/>
    <property type="match status" value="1"/>
</dbReference>
<dbReference type="EMBL" id="JANKHO010000730">
    <property type="protein sequence ID" value="KAJ3506756.1"/>
    <property type="molecule type" value="Genomic_DNA"/>
</dbReference>
<keyword evidence="1" id="KW-0479">Metal-binding</keyword>
<protein>
    <recommendedName>
        <fullName evidence="6">RING-type domain-containing protein</fullName>
    </recommendedName>
</protein>
<name>A0A9W8K0D0_9AGAR</name>
<dbReference type="Gene3D" id="3.30.40.10">
    <property type="entry name" value="Zinc/RING finger domain, C3HC4 (zinc finger)"/>
    <property type="match status" value="1"/>
</dbReference>
<evidence type="ECO:0000313" key="7">
    <source>
        <dbReference type="EMBL" id="KAJ3506756.1"/>
    </source>
</evidence>
<dbReference type="SUPFAM" id="SSF57850">
    <property type="entry name" value="RING/U-box"/>
    <property type="match status" value="1"/>
</dbReference>
<dbReference type="GO" id="GO:0061630">
    <property type="term" value="F:ubiquitin protein ligase activity"/>
    <property type="evidence" value="ECO:0007669"/>
    <property type="project" value="InterPro"/>
</dbReference>
<dbReference type="InterPro" id="IPR001841">
    <property type="entry name" value="Znf_RING"/>
</dbReference>
<dbReference type="InterPro" id="IPR017907">
    <property type="entry name" value="Znf_RING_CS"/>
</dbReference>
<dbReference type="InterPro" id="IPR013083">
    <property type="entry name" value="Znf_RING/FYVE/PHD"/>
</dbReference>